<reference evidence="2" key="1">
    <citation type="journal article" date="2019" name="Nat. Commun.">
        <title>The genome of broomcorn millet.</title>
        <authorList>
            <person name="Zou C."/>
            <person name="Miki D."/>
            <person name="Li D."/>
            <person name="Tang Q."/>
            <person name="Xiao L."/>
            <person name="Rajput S."/>
            <person name="Deng P."/>
            <person name="Jia W."/>
            <person name="Huang R."/>
            <person name="Zhang M."/>
            <person name="Sun Y."/>
            <person name="Hu J."/>
            <person name="Fu X."/>
            <person name="Schnable P.S."/>
            <person name="Li F."/>
            <person name="Zhang H."/>
            <person name="Feng B."/>
            <person name="Zhu X."/>
            <person name="Liu R."/>
            <person name="Schnable J.C."/>
            <person name="Zhu J.-K."/>
            <person name="Zhang H."/>
        </authorList>
    </citation>
    <scope>NUCLEOTIDE SEQUENCE [LARGE SCALE GENOMIC DNA]</scope>
</reference>
<keyword evidence="2" id="KW-1185">Reference proteome</keyword>
<accession>A0A3L6QH00</accession>
<evidence type="ECO:0000313" key="1">
    <source>
        <dbReference type="EMBL" id="RLM79973.1"/>
    </source>
</evidence>
<dbReference type="OrthoDB" id="414569at2759"/>
<dbReference type="AlphaFoldDB" id="A0A3L6QH00"/>
<comment type="caution">
    <text evidence="1">The sequence shown here is derived from an EMBL/GenBank/DDBJ whole genome shotgun (WGS) entry which is preliminary data.</text>
</comment>
<dbReference type="Proteomes" id="UP000275267">
    <property type="component" value="Unassembled WGS sequence"/>
</dbReference>
<protein>
    <submittedName>
        <fullName evidence="1">Uncharacterized protein</fullName>
    </submittedName>
</protein>
<name>A0A3L6QH00_PANMI</name>
<organism evidence="1 2">
    <name type="scientific">Panicum miliaceum</name>
    <name type="common">Proso millet</name>
    <name type="synonym">Broomcorn millet</name>
    <dbReference type="NCBI Taxonomy" id="4540"/>
    <lineage>
        <taxon>Eukaryota</taxon>
        <taxon>Viridiplantae</taxon>
        <taxon>Streptophyta</taxon>
        <taxon>Embryophyta</taxon>
        <taxon>Tracheophyta</taxon>
        <taxon>Spermatophyta</taxon>
        <taxon>Magnoliopsida</taxon>
        <taxon>Liliopsida</taxon>
        <taxon>Poales</taxon>
        <taxon>Poaceae</taxon>
        <taxon>PACMAD clade</taxon>
        <taxon>Panicoideae</taxon>
        <taxon>Panicodae</taxon>
        <taxon>Paniceae</taxon>
        <taxon>Panicinae</taxon>
        <taxon>Panicum</taxon>
        <taxon>Panicum sect. Panicum</taxon>
    </lineage>
</organism>
<proteinExistence type="predicted"/>
<gene>
    <name evidence="1" type="ORF">C2845_PM12G03860</name>
</gene>
<evidence type="ECO:0000313" key="2">
    <source>
        <dbReference type="Proteomes" id="UP000275267"/>
    </source>
</evidence>
<dbReference type="STRING" id="4540.A0A3L6QH00"/>
<dbReference type="EMBL" id="PQIB02000012">
    <property type="protein sequence ID" value="RLM79973.1"/>
    <property type="molecule type" value="Genomic_DNA"/>
</dbReference>
<sequence>MGWFEFLAPPLRSYYDGVRLSEAQIKECQELGLPVNQGVLLQIFTKLVGGQIVSDRELAIASSRLATEFNPRTIQLKIERSLLFIEP</sequence>